<name>A0ABY6FTD2_9MICC</name>
<evidence type="ECO:0000256" key="1">
    <source>
        <dbReference type="SAM" id="SignalP"/>
    </source>
</evidence>
<proteinExistence type="predicted"/>
<dbReference type="Proteomes" id="UP001063368">
    <property type="component" value="Chromosome"/>
</dbReference>
<evidence type="ECO:0000313" key="3">
    <source>
        <dbReference type="Proteomes" id="UP001063368"/>
    </source>
</evidence>
<organism evidence="2 3">
    <name type="scientific">Arthrobacter koreensis</name>
    <dbReference type="NCBI Taxonomy" id="199136"/>
    <lineage>
        <taxon>Bacteria</taxon>
        <taxon>Bacillati</taxon>
        <taxon>Actinomycetota</taxon>
        <taxon>Actinomycetes</taxon>
        <taxon>Micrococcales</taxon>
        <taxon>Micrococcaceae</taxon>
        <taxon>Arthrobacter</taxon>
    </lineage>
</organism>
<reference evidence="2" key="1">
    <citation type="submission" date="2022-09" db="EMBL/GenBank/DDBJ databases">
        <authorList>
            <person name="Li D."/>
            <person name="Cheng J."/>
            <person name="Li Y."/>
        </authorList>
    </citation>
    <scope>NUCLEOTIDE SEQUENCE</scope>
    <source>
        <strain evidence="2">DL</strain>
    </source>
</reference>
<keyword evidence="3" id="KW-1185">Reference proteome</keyword>
<dbReference type="EMBL" id="CP106856">
    <property type="protein sequence ID" value="UYB36403.1"/>
    <property type="molecule type" value="Genomic_DNA"/>
</dbReference>
<feature type="signal peptide" evidence="1">
    <location>
        <begin position="1"/>
        <end position="23"/>
    </location>
</feature>
<sequence length="215" mass="23120">MRWTRRLTGLAAAAACAAAAVLALRRASLRWGATEAERAMDLPGDELLPVPDLTATRAISIAAPAPAVWPWLTQLGQNRGGFYSHDWLENLIGLGIHSAETIRPELQVQELGETVDLAPGAGLAVVRLDGERALVLGGGVGPGVSPSPQSGGVPYDFTWAFVLLPRPGGSTRLVVRERYAYRTGWAAALVEPVEMLSFLMSERMLRGIRDRAERT</sequence>
<protein>
    <submittedName>
        <fullName evidence="2">SRPBCC family protein</fullName>
    </submittedName>
</protein>
<dbReference type="RefSeq" id="WP_263128089.1">
    <property type="nucleotide sequence ID" value="NZ_CP106856.1"/>
</dbReference>
<gene>
    <name evidence="2" type="ORF">N9A08_01560</name>
</gene>
<dbReference type="SUPFAM" id="SSF55961">
    <property type="entry name" value="Bet v1-like"/>
    <property type="match status" value="1"/>
</dbReference>
<evidence type="ECO:0000313" key="2">
    <source>
        <dbReference type="EMBL" id="UYB36403.1"/>
    </source>
</evidence>
<feature type="chain" id="PRO_5047194406" evidence="1">
    <location>
        <begin position="24"/>
        <end position="215"/>
    </location>
</feature>
<accession>A0ABY6FTD2</accession>
<keyword evidence="1" id="KW-0732">Signal</keyword>